<evidence type="ECO:0000256" key="2">
    <source>
        <dbReference type="ARBA" id="ARBA00022694"/>
    </source>
</evidence>
<dbReference type="InterPro" id="IPR006677">
    <property type="entry name" value="tRNA_intron_Endonuc_cat-like"/>
</dbReference>
<protein>
    <recommendedName>
        <fullName evidence="4">tRNA-splicing endonuclease subunit Sen34</fullName>
        <ecNumber evidence="4">4.6.1.16</ecNumber>
    </recommendedName>
</protein>
<name>A0AAJ5YPD6_9BASI</name>
<feature type="domain" description="TSEN34 N-terminal" evidence="7">
    <location>
        <begin position="12"/>
        <end position="81"/>
    </location>
</feature>
<dbReference type="InterPro" id="IPR059049">
    <property type="entry name" value="TSEN34_N"/>
</dbReference>
<evidence type="ECO:0000313" key="9">
    <source>
        <dbReference type="Proteomes" id="UP001219567"/>
    </source>
</evidence>
<dbReference type="GO" id="GO:0000214">
    <property type="term" value="C:tRNA-intron endonuclease complex"/>
    <property type="evidence" value="ECO:0007669"/>
    <property type="project" value="UniProtKB-UniRule"/>
</dbReference>
<dbReference type="AlphaFoldDB" id="A0AAJ5YPD6"/>
<dbReference type="PANTHER" id="PTHR13070:SF0">
    <property type="entry name" value="TRNA-SPLICING ENDONUCLEASE SUBUNIT SEN34"/>
    <property type="match status" value="1"/>
</dbReference>
<feature type="active site" evidence="5">
    <location>
        <position position="259"/>
    </location>
</feature>
<organism evidence="8 9">
    <name type="scientific">Malassezia yamatoensis</name>
    <dbReference type="NCBI Taxonomy" id="253288"/>
    <lineage>
        <taxon>Eukaryota</taxon>
        <taxon>Fungi</taxon>
        <taxon>Dikarya</taxon>
        <taxon>Basidiomycota</taxon>
        <taxon>Ustilaginomycotina</taxon>
        <taxon>Malasseziomycetes</taxon>
        <taxon>Malasseziales</taxon>
        <taxon>Malasseziaceae</taxon>
        <taxon>Malassezia</taxon>
    </lineage>
</organism>
<dbReference type="GO" id="GO:0000213">
    <property type="term" value="F:tRNA-intron lyase activity"/>
    <property type="evidence" value="ECO:0007669"/>
    <property type="project" value="UniProtKB-UniRule"/>
</dbReference>
<comment type="function">
    <text evidence="4">Constitutes one of the two catalytic subunit of the tRNA-splicing endonuclease complex, a complex responsible for identification and cleavage of the splice sites in pre-tRNA. It cleaves pre-tRNA at the 5'- and 3'-splice sites to release the intron. The products are an intron and two tRNA half-molecules bearing 2',3'-cyclic phosphate and 5'-OH termini. There are no conserved sequences at the splice sites, but the intron is invariably located at the same site in the gene, placing the splice sites an invariant distance from the constant structural features of the tRNA body.</text>
</comment>
<dbReference type="GO" id="GO:0000379">
    <property type="term" value="P:tRNA-type intron splice site recognition and cleavage"/>
    <property type="evidence" value="ECO:0007669"/>
    <property type="project" value="UniProtKB-UniRule"/>
</dbReference>
<keyword evidence="9" id="KW-1185">Reference proteome</keyword>
<evidence type="ECO:0000256" key="1">
    <source>
        <dbReference type="ARBA" id="ARBA00008078"/>
    </source>
</evidence>
<dbReference type="EMBL" id="CP119943">
    <property type="protein sequence ID" value="WFC98088.1"/>
    <property type="molecule type" value="Genomic_DNA"/>
</dbReference>
<gene>
    <name evidence="8" type="primary">SEN34</name>
    <name evidence="8" type="ORF">MYAM1_000810</name>
</gene>
<keyword evidence="3 4" id="KW-0456">Lyase</keyword>
<dbReference type="PANTHER" id="PTHR13070">
    <property type="entry name" value="TRNA-SPLICING ENDONUCLEASE SUBUNIT SEN34-RELATED"/>
    <property type="match status" value="1"/>
</dbReference>
<dbReference type="EC" id="4.6.1.16" evidence="4"/>
<evidence type="ECO:0000256" key="3">
    <source>
        <dbReference type="ARBA" id="ARBA00023239"/>
    </source>
</evidence>
<feature type="domain" description="tRNA intron endonuclease catalytic" evidence="6">
    <location>
        <begin position="224"/>
        <end position="296"/>
    </location>
</feature>
<accession>A0AAJ5YPD6</accession>
<reference evidence="8 9" key="1">
    <citation type="submission" date="2023-03" db="EMBL/GenBank/DDBJ databases">
        <title>Mating type loci evolution in Malassezia.</title>
        <authorList>
            <person name="Coelho M.A."/>
        </authorList>
    </citation>
    <scope>NUCLEOTIDE SEQUENCE [LARGE SCALE GENOMIC DNA]</scope>
    <source>
        <strain evidence="8 9">CBS 9725</strain>
    </source>
</reference>
<keyword evidence="2 4" id="KW-0819">tRNA processing</keyword>
<dbReference type="GO" id="GO:0003676">
    <property type="term" value="F:nucleic acid binding"/>
    <property type="evidence" value="ECO:0007669"/>
    <property type="project" value="InterPro"/>
</dbReference>
<dbReference type="CDD" id="cd22363">
    <property type="entry name" value="tRNA-intron_lyase_C"/>
    <property type="match status" value="1"/>
</dbReference>
<dbReference type="SUPFAM" id="SSF53032">
    <property type="entry name" value="tRNA-intron endonuclease catalytic domain-like"/>
    <property type="match status" value="1"/>
</dbReference>
<evidence type="ECO:0000259" key="6">
    <source>
        <dbReference type="Pfam" id="PF01974"/>
    </source>
</evidence>
<sequence>MEELRKAYPGRVPILLANDVPFLWEAQDVELVRTQYNLCGLLSGTLPLIPQQNLFLGLPLRLLPEEVVLLLRRKAAILIDEKQAYVSSDNESKAKYFKQKELLVLEQKEEQRKQQEGHRQRVEAALVGEAGDVKALERRRARQAAKALQDPENLESKPEVMQQEDALLKMPYLHHTPNTSAEIPGYIPTMEGPSSKLQNAYLTLQSAQAAGVWSYPSTLAERARCAVFEALHSDGYFLSTGLRFGGDFVVYPGDPLRYHSHYTATVLSTPKQSMAAFHVIASGRLGTAVKKSHLICQANTLTLDDDVALERRLAGLDDASDSNQVEPWGNVEYWSLAWAGFGT</sequence>
<dbReference type="Proteomes" id="UP001219567">
    <property type="component" value="Chromosome 1"/>
</dbReference>
<feature type="active site" evidence="5">
    <location>
        <position position="291"/>
    </location>
</feature>
<dbReference type="InterPro" id="IPR036167">
    <property type="entry name" value="tRNA_intron_Endo_cat-like_sf"/>
</dbReference>
<dbReference type="InterPro" id="IPR016690">
    <property type="entry name" value="TSEN34"/>
</dbReference>
<evidence type="ECO:0000256" key="5">
    <source>
        <dbReference type="PIRSR" id="PIRSR017250-50"/>
    </source>
</evidence>
<evidence type="ECO:0000256" key="4">
    <source>
        <dbReference type="PIRNR" id="PIRNR017250"/>
    </source>
</evidence>
<dbReference type="PIRSF" id="PIRSF017250">
    <property type="entry name" value="tRNA_splic_SEN34"/>
    <property type="match status" value="1"/>
</dbReference>
<proteinExistence type="inferred from homology"/>
<evidence type="ECO:0000313" key="8">
    <source>
        <dbReference type="EMBL" id="WFC98088.1"/>
    </source>
</evidence>
<feature type="active site" evidence="5">
    <location>
        <position position="251"/>
    </location>
</feature>
<dbReference type="Gene3D" id="3.40.1350.10">
    <property type="match status" value="1"/>
</dbReference>
<dbReference type="Pfam" id="PF26577">
    <property type="entry name" value="TSEN34_N"/>
    <property type="match status" value="1"/>
</dbReference>
<evidence type="ECO:0000259" key="7">
    <source>
        <dbReference type="Pfam" id="PF26577"/>
    </source>
</evidence>
<dbReference type="Pfam" id="PF01974">
    <property type="entry name" value="tRNA_int_endo"/>
    <property type="match status" value="1"/>
</dbReference>
<dbReference type="InterPro" id="IPR011856">
    <property type="entry name" value="tRNA_endonuc-like_dom_sf"/>
</dbReference>
<comment type="similarity">
    <text evidence="1 4">Belongs to the tRNA-intron endonuclease family.</text>
</comment>